<dbReference type="GO" id="GO:0022627">
    <property type="term" value="C:cytosolic small ribosomal subunit"/>
    <property type="evidence" value="ECO:0007669"/>
    <property type="project" value="TreeGrafter"/>
</dbReference>
<dbReference type="PANTHER" id="PTHR10744">
    <property type="entry name" value="40S RIBOSOMAL PROTEIN S11 FAMILY MEMBER"/>
    <property type="match status" value="1"/>
</dbReference>
<dbReference type="GO" id="GO:0006412">
    <property type="term" value="P:translation"/>
    <property type="evidence" value="ECO:0007669"/>
    <property type="project" value="UniProtKB-UniRule"/>
</dbReference>
<keyword evidence="4 6" id="KW-0687">Ribonucleoprotein</keyword>
<evidence type="ECO:0000256" key="2">
    <source>
        <dbReference type="ARBA" id="ARBA00010254"/>
    </source>
</evidence>
<comment type="caution">
    <text evidence="8">The sequence shown here is derived from an EMBL/GenBank/DDBJ whole genome shotgun (WGS) entry which is preliminary data.</text>
</comment>
<evidence type="ECO:0000313" key="9">
    <source>
        <dbReference type="Proteomes" id="UP000034333"/>
    </source>
</evidence>
<dbReference type="SUPFAM" id="SSF46561">
    <property type="entry name" value="Ribosomal protein L29 (L29p)"/>
    <property type="match status" value="1"/>
</dbReference>
<dbReference type="InterPro" id="IPR036049">
    <property type="entry name" value="Ribosomal_uL29_sf"/>
</dbReference>
<dbReference type="PATRIC" id="fig|1619036.3.peg.789"/>
<dbReference type="GO" id="GO:0003735">
    <property type="term" value="F:structural constituent of ribosome"/>
    <property type="evidence" value="ECO:0007669"/>
    <property type="project" value="InterPro"/>
</dbReference>
<name>A0A0G0HL48_9BACT</name>
<dbReference type="Proteomes" id="UP000034333">
    <property type="component" value="Unassembled WGS sequence"/>
</dbReference>
<keyword evidence="7" id="KW-0175">Coiled coil</keyword>
<dbReference type="InterPro" id="IPR001854">
    <property type="entry name" value="Ribosomal_uL29"/>
</dbReference>
<dbReference type="EMBL" id="LBTN01000036">
    <property type="protein sequence ID" value="KKQ39290.1"/>
    <property type="molecule type" value="Genomic_DNA"/>
</dbReference>
<evidence type="ECO:0000313" key="8">
    <source>
        <dbReference type="EMBL" id="KKQ39290.1"/>
    </source>
</evidence>
<dbReference type="Pfam" id="PF00366">
    <property type="entry name" value="Ribosomal_S17"/>
    <property type="match status" value="1"/>
</dbReference>
<dbReference type="PRINTS" id="PR00973">
    <property type="entry name" value="RIBOSOMALS17"/>
</dbReference>
<evidence type="ECO:0000256" key="5">
    <source>
        <dbReference type="ARBA" id="ARBA00035204"/>
    </source>
</evidence>
<evidence type="ECO:0000256" key="7">
    <source>
        <dbReference type="SAM" id="Coils"/>
    </source>
</evidence>
<feature type="coiled-coil region" evidence="7">
    <location>
        <begin position="4"/>
        <end position="31"/>
    </location>
</feature>
<evidence type="ECO:0000256" key="3">
    <source>
        <dbReference type="ARBA" id="ARBA00022980"/>
    </source>
</evidence>
<dbReference type="InterPro" id="IPR000266">
    <property type="entry name" value="Ribosomal_uS17"/>
</dbReference>
<evidence type="ECO:0000256" key="1">
    <source>
        <dbReference type="ARBA" id="ARBA00009254"/>
    </source>
</evidence>
<gene>
    <name evidence="6" type="primary">rpmC</name>
    <name evidence="8" type="ORF">US58_C0036G0011</name>
</gene>
<dbReference type="AlphaFoldDB" id="A0A0G0HL48"/>
<evidence type="ECO:0000256" key="6">
    <source>
        <dbReference type="HAMAP-Rule" id="MF_00374"/>
    </source>
</evidence>
<dbReference type="InterPro" id="IPR012340">
    <property type="entry name" value="NA-bd_OB-fold"/>
</dbReference>
<proteinExistence type="inferred from homology"/>
<comment type="similarity">
    <text evidence="2">Belongs to the universal ribosomal protein uS17 family.</text>
</comment>
<sequence>MDFTELKNKNAAELADLLAELKAEQRELRFKALSRQLKQVHRPAEVKRKVKVDRMKENLKYHKSFRVSKKYHVHDEKGLAKEGDKVEFCQCRPLSKTKCWRLVKVLN</sequence>
<dbReference type="HAMAP" id="MF_00374">
    <property type="entry name" value="Ribosomal_uL29"/>
    <property type="match status" value="1"/>
</dbReference>
<organism evidence="8 9">
    <name type="scientific">Candidatus Magasanikbacteria bacterium GW2011_GWA2_37_8</name>
    <dbReference type="NCBI Taxonomy" id="1619036"/>
    <lineage>
        <taxon>Bacteria</taxon>
        <taxon>Candidatus Magasanikiibacteriota</taxon>
    </lineage>
</organism>
<dbReference type="SUPFAM" id="SSF50249">
    <property type="entry name" value="Nucleic acid-binding proteins"/>
    <property type="match status" value="1"/>
</dbReference>
<dbReference type="NCBIfam" id="TIGR00012">
    <property type="entry name" value="L29"/>
    <property type="match status" value="1"/>
</dbReference>
<dbReference type="PANTHER" id="PTHR10744:SF1">
    <property type="entry name" value="SMALL RIBOSOMAL SUBUNIT PROTEIN US17M"/>
    <property type="match status" value="1"/>
</dbReference>
<dbReference type="Gene3D" id="2.40.50.140">
    <property type="entry name" value="Nucleic acid-binding proteins"/>
    <property type="match status" value="1"/>
</dbReference>
<protein>
    <recommendedName>
        <fullName evidence="5 6">Large ribosomal subunit protein uL29</fullName>
    </recommendedName>
</protein>
<reference evidence="8 9" key="1">
    <citation type="journal article" date="2015" name="Nature">
        <title>rRNA introns, odd ribosomes, and small enigmatic genomes across a large radiation of phyla.</title>
        <authorList>
            <person name="Brown C.T."/>
            <person name="Hug L.A."/>
            <person name="Thomas B.C."/>
            <person name="Sharon I."/>
            <person name="Castelle C.J."/>
            <person name="Singh A."/>
            <person name="Wilkins M.J."/>
            <person name="Williams K.H."/>
            <person name="Banfield J.F."/>
        </authorList>
    </citation>
    <scope>NUCLEOTIDE SEQUENCE [LARGE SCALE GENOMIC DNA]</scope>
</reference>
<comment type="similarity">
    <text evidence="1 6">Belongs to the universal ribosomal protein uL29 family.</text>
</comment>
<accession>A0A0G0HL48</accession>
<evidence type="ECO:0000256" key="4">
    <source>
        <dbReference type="ARBA" id="ARBA00023274"/>
    </source>
</evidence>
<dbReference type="STRING" id="1619036.US58_C0036G0011"/>
<keyword evidence="3 6" id="KW-0689">Ribosomal protein</keyword>
<dbReference type="CDD" id="cd00364">
    <property type="entry name" value="Ribosomal_uS17"/>
    <property type="match status" value="1"/>
</dbReference>